<name>A0A4R3YE56_9PROT</name>
<evidence type="ECO:0000313" key="2">
    <source>
        <dbReference type="Proteomes" id="UP000295367"/>
    </source>
</evidence>
<dbReference type="RefSeq" id="WP_124945854.1">
    <property type="nucleotide sequence ID" value="NZ_BHVT01000020.1"/>
</dbReference>
<reference evidence="1 2" key="1">
    <citation type="submission" date="2019-03" db="EMBL/GenBank/DDBJ databases">
        <title>Genomic Encyclopedia of Type Strains, Phase IV (KMG-IV): sequencing the most valuable type-strain genomes for metagenomic binning, comparative biology and taxonomic classification.</title>
        <authorList>
            <person name="Goeker M."/>
        </authorList>
    </citation>
    <scope>NUCLEOTIDE SEQUENCE [LARGE SCALE GENOMIC DNA]</scope>
    <source>
        <strain evidence="1 2">DSM 100309</strain>
    </source>
</reference>
<dbReference type="InterPro" id="IPR018685">
    <property type="entry name" value="DUF2173"/>
</dbReference>
<sequence length="134" mass="14832">MRIISQLMAVPGVIAAGEYSFRGDRYTYEGHLTPETARMASILCRANTLSVNMQVDMFDSLVPQNGLMPAQGWIVRGRAISVCVTGNIFCFIQNKQGLLNNVMALLRANLGDTEGDVMKYMYSKIGGDVEEKLY</sequence>
<comment type="caution">
    <text evidence="1">The sequence shown here is derived from an EMBL/GenBank/DDBJ whole genome shotgun (WGS) entry which is preliminary data.</text>
</comment>
<organism evidence="1 2">
    <name type="scientific">Sulfurirhabdus autotrophica</name>
    <dbReference type="NCBI Taxonomy" id="1706046"/>
    <lineage>
        <taxon>Bacteria</taxon>
        <taxon>Pseudomonadati</taxon>
        <taxon>Pseudomonadota</taxon>
        <taxon>Betaproteobacteria</taxon>
        <taxon>Nitrosomonadales</taxon>
        <taxon>Sulfuricellaceae</taxon>
        <taxon>Sulfurirhabdus</taxon>
    </lineage>
</organism>
<dbReference type="Proteomes" id="UP000295367">
    <property type="component" value="Unassembled WGS sequence"/>
</dbReference>
<dbReference type="AlphaFoldDB" id="A0A4R3YE56"/>
<evidence type="ECO:0000313" key="1">
    <source>
        <dbReference type="EMBL" id="TCV89124.1"/>
    </source>
</evidence>
<dbReference type="Pfam" id="PF09941">
    <property type="entry name" value="DUF2173"/>
    <property type="match status" value="1"/>
</dbReference>
<proteinExistence type="predicted"/>
<accession>A0A4R3YE56</accession>
<dbReference type="OrthoDB" id="5784013at2"/>
<keyword evidence="2" id="KW-1185">Reference proteome</keyword>
<protein>
    <submittedName>
        <fullName evidence="1">Roadblock/LC7 domain-containing protein</fullName>
    </submittedName>
</protein>
<gene>
    <name evidence="1" type="ORF">EDC63_103196</name>
</gene>
<dbReference type="EMBL" id="SMCO01000003">
    <property type="protein sequence ID" value="TCV89124.1"/>
    <property type="molecule type" value="Genomic_DNA"/>
</dbReference>